<evidence type="ECO:0000256" key="5">
    <source>
        <dbReference type="ARBA" id="ARBA00023163"/>
    </source>
</evidence>
<dbReference type="InterPro" id="IPR016032">
    <property type="entry name" value="Sig_transdc_resp-reg_C-effctor"/>
</dbReference>
<name>A0ABV2HSJ0_9HYPH</name>
<feature type="domain" description="Response regulatory" evidence="8">
    <location>
        <begin position="25"/>
        <end position="139"/>
    </location>
</feature>
<keyword evidence="2" id="KW-0902">Two-component regulatory system</keyword>
<organism evidence="10 11">
    <name type="scientific">Mesorhizobium shonense</name>
    <dbReference type="NCBI Taxonomy" id="1209948"/>
    <lineage>
        <taxon>Bacteria</taxon>
        <taxon>Pseudomonadati</taxon>
        <taxon>Pseudomonadota</taxon>
        <taxon>Alphaproteobacteria</taxon>
        <taxon>Hyphomicrobiales</taxon>
        <taxon>Phyllobacteriaceae</taxon>
        <taxon>Mesorhizobium</taxon>
    </lineage>
</organism>
<reference evidence="10 11" key="1">
    <citation type="submission" date="2024-06" db="EMBL/GenBank/DDBJ databases">
        <title>Genomic Encyclopedia of Type Strains, Phase IV (KMG-IV): sequencing the most valuable type-strain genomes for metagenomic binning, comparative biology and taxonomic classification.</title>
        <authorList>
            <person name="Goeker M."/>
        </authorList>
    </citation>
    <scope>NUCLEOTIDE SEQUENCE [LARGE SCALE GENOMIC DNA]</scope>
    <source>
        <strain evidence="10 11">DSM 29846</strain>
    </source>
</reference>
<dbReference type="PANTHER" id="PTHR48111">
    <property type="entry name" value="REGULATOR OF RPOS"/>
    <property type="match status" value="1"/>
</dbReference>
<dbReference type="Proteomes" id="UP001549036">
    <property type="component" value="Unassembled WGS sequence"/>
</dbReference>
<dbReference type="Gene3D" id="6.10.250.690">
    <property type="match status" value="1"/>
</dbReference>
<keyword evidence="5" id="KW-0804">Transcription</keyword>
<evidence type="ECO:0000256" key="6">
    <source>
        <dbReference type="PROSITE-ProRule" id="PRU00169"/>
    </source>
</evidence>
<evidence type="ECO:0000256" key="2">
    <source>
        <dbReference type="ARBA" id="ARBA00023012"/>
    </source>
</evidence>
<dbReference type="GO" id="GO:0003677">
    <property type="term" value="F:DNA binding"/>
    <property type="evidence" value="ECO:0007669"/>
    <property type="project" value="UniProtKB-KW"/>
</dbReference>
<evidence type="ECO:0000256" key="1">
    <source>
        <dbReference type="ARBA" id="ARBA00022553"/>
    </source>
</evidence>
<keyword evidence="11" id="KW-1185">Reference proteome</keyword>
<dbReference type="Gene3D" id="3.40.50.2300">
    <property type="match status" value="1"/>
</dbReference>
<dbReference type="Pfam" id="PF00072">
    <property type="entry name" value="Response_reg"/>
    <property type="match status" value="1"/>
</dbReference>
<dbReference type="SMART" id="SM00862">
    <property type="entry name" value="Trans_reg_C"/>
    <property type="match status" value="1"/>
</dbReference>
<feature type="DNA-binding region" description="OmpR/PhoB-type" evidence="7">
    <location>
        <begin position="155"/>
        <end position="255"/>
    </location>
</feature>
<feature type="modified residue" description="4-aspartylphosphate" evidence="6">
    <location>
        <position position="74"/>
    </location>
</feature>
<evidence type="ECO:0000259" key="8">
    <source>
        <dbReference type="PROSITE" id="PS50110"/>
    </source>
</evidence>
<evidence type="ECO:0000259" key="9">
    <source>
        <dbReference type="PROSITE" id="PS51755"/>
    </source>
</evidence>
<dbReference type="CDD" id="cd00383">
    <property type="entry name" value="trans_reg_C"/>
    <property type="match status" value="1"/>
</dbReference>
<dbReference type="Pfam" id="PF00486">
    <property type="entry name" value="Trans_reg_C"/>
    <property type="match status" value="1"/>
</dbReference>
<accession>A0ABV2HSJ0</accession>
<dbReference type="PANTHER" id="PTHR48111:SF4">
    <property type="entry name" value="DNA-BINDING DUAL TRANSCRIPTIONAL REGULATOR OMPR"/>
    <property type="match status" value="1"/>
</dbReference>
<evidence type="ECO:0000256" key="7">
    <source>
        <dbReference type="PROSITE-ProRule" id="PRU01091"/>
    </source>
</evidence>
<evidence type="ECO:0000313" key="10">
    <source>
        <dbReference type="EMBL" id="MET3593122.1"/>
    </source>
</evidence>
<keyword evidence="4 7" id="KW-0238">DNA-binding</keyword>
<gene>
    <name evidence="10" type="ORF">ABID26_002510</name>
</gene>
<evidence type="ECO:0000313" key="11">
    <source>
        <dbReference type="Proteomes" id="UP001549036"/>
    </source>
</evidence>
<dbReference type="InterPro" id="IPR036388">
    <property type="entry name" value="WH-like_DNA-bd_sf"/>
</dbReference>
<dbReference type="SUPFAM" id="SSF52172">
    <property type="entry name" value="CheY-like"/>
    <property type="match status" value="1"/>
</dbReference>
<dbReference type="PROSITE" id="PS50110">
    <property type="entry name" value="RESPONSE_REGULATORY"/>
    <property type="match status" value="1"/>
</dbReference>
<dbReference type="InterPro" id="IPR001789">
    <property type="entry name" value="Sig_transdc_resp-reg_receiver"/>
</dbReference>
<dbReference type="PROSITE" id="PS51755">
    <property type="entry name" value="OMPR_PHOB"/>
    <property type="match status" value="1"/>
</dbReference>
<dbReference type="InterPro" id="IPR039420">
    <property type="entry name" value="WalR-like"/>
</dbReference>
<dbReference type="RefSeq" id="WP_292304935.1">
    <property type="nucleotide sequence ID" value="NZ_JBEPLM010000003.1"/>
</dbReference>
<proteinExistence type="predicted"/>
<dbReference type="InterPro" id="IPR011006">
    <property type="entry name" value="CheY-like_superfamily"/>
</dbReference>
<comment type="caution">
    <text evidence="10">The sequence shown here is derived from an EMBL/GenBank/DDBJ whole genome shotgun (WGS) entry which is preliminary data.</text>
</comment>
<dbReference type="SMART" id="SM00448">
    <property type="entry name" value="REC"/>
    <property type="match status" value="1"/>
</dbReference>
<protein>
    <submittedName>
        <fullName evidence="10">DNA-binding response OmpR family regulator</fullName>
    </submittedName>
</protein>
<feature type="domain" description="OmpR/PhoB-type" evidence="9">
    <location>
        <begin position="155"/>
        <end position="255"/>
    </location>
</feature>
<evidence type="ECO:0000256" key="4">
    <source>
        <dbReference type="ARBA" id="ARBA00023125"/>
    </source>
</evidence>
<dbReference type="Gene3D" id="1.10.10.10">
    <property type="entry name" value="Winged helix-like DNA-binding domain superfamily/Winged helix DNA-binding domain"/>
    <property type="match status" value="1"/>
</dbReference>
<dbReference type="InterPro" id="IPR001867">
    <property type="entry name" value="OmpR/PhoB-type_DNA-bd"/>
</dbReference>
<keyword evidence="3" id="KW-0805">Transcription regulation</keyword>
<evidence type="ECO:0000256" key="3">
    <source>
        <dbReference type="ARBA" id="ARBA00023015"/>
    </source>
</evidence>
<keyword evidence="1 6" id="KW-0597">Phosphoprotein</keyword>
<dbReference type="CDD" id="cd17594">
    <property type="entry name" value="REC_OmpR_VirG"/>
    <property type="match status" value="1"/>
</dbReference>
<dbReference type="EMBL" id="JBEPLM010000003">
    <property type="protein sequence ID" value="MET3593122.1"/>
    <property type="molecule type" value="Genomic_DNA"/>
</dbReference>
<dbReference type="SUPFAM" id="SSF46894">
    <property type="entry name" value="C-terminal effector domain of the bipartite response regulators"/>
    <property type="match status" value="1"/>
</dbReference>
<sequence>MPAERNTRLEEQAEGRIKSGAAGRHILVVDDDPDMRAMLANYLEGENFRVSAVADGRAMSRVLHERTVDLMILDMKLADEDGFDIMRKLGSPPEAPIIIITGHRRDEVDRVVGLELGADDYITKPFSLRELLARVRAVLRRSGATTQRHARGKKHKRYRFARWELDMRTRRLTSPASEATPLTAGEFNLLAAFLQSPQQILSREQLLAASRIHDEEVFDRSIDVQILRLRRKLEANPSEPKLIITERGAGYVFAAAVEVI</sequence>